<dbReference type="Gene3D" id="3.30.70.2740">
    <property type="match status" value="1"/>
</dbReference>
<reference evidence="14" key="2">
    <citation type="submission" date="2015-03" db="UniProtKB">
        <authorList>
            <consortium name="EnsemblPlants"/>
        </authorList>
    </citation>
    <scope>IDENTIFICATION</scope>
</reference>
<sequence>MPAGQATKPYASSLSLPQRSLPCFLLLRERERGRDAARAALDARARSPQPPPLPPPSEGARIRKTSGMARRAAAGLLRRHLGPLAAGETLQARGMYPKQYGAANHAFSRFYSIQGQQRSLYGFRTNVETDDTQQSARMNFEVQKRSFSSAAAHVQRNPAYSVLNSDDVSYFKSILGESGVVQDEDRVAVANMDWMGKYKGSSQLLLLPKSTAEVSKILSYCNSRRLAVVPQGGNTGLVGGSVPVYDEVNGILTCEAGCVLENLSSYVENKGFIMPLDLGAKGSCHIGGNISTNAGGLRFIRYGSLHGSVLGLEVVLADGTVLDMLTTLRKDNTGYDLKHLFIGSEGSLGIVTKIAILTPAKLPSTNVAFLSCNDYISCQKLLLAARRSLGEILSAFEFMDRHCINLAMKYLEGVHNPLPVSPYNFYVLIETTGSDESYDKAKLEAFLLRSMEDGLVADGVIAQDISQASNFWRIREGISEASVKVGAVYKYDLSIPVEKLYDIVEEMRSRVGDMGQVLGYGHLGDGNLHLNILSTKYSDKMLAQIEPFVYEWTSKQRGSISAEHGLGLMKAEKIHYSKSSEAVQLMASIKKLLDPNSILNPYKVTRSYRRQISEYILERIRW</sequence>
<dbReference type="InterPro" id="IPR006094">
    <property type="entry name" value="Oxid_FAD_bind_N"/>
</dbReference>
<evidence type="ECO:0000256" key="1">
    <source>
        <dbReference type="ARBA" id="ARBA00001974"/>
    </source>
</evidence>
<dbReference type="GO" id="GO:0071949">
    <property type="term" value="F:FAD binding"/>
    <property type="evidence" value="ECO:0007669"/>
    <property type="project" value="InterPro"/>
</dbReference>
<comment type="subcellular location">
    <subcellularLocation>
        <location evidence="2">Mitochondrion</location>
    </subcellularLocation>
</comment>
<keyword evidence="5" id="KW-0274">FAD</keyword>
<dbReference type="Gene3D" id="3.30.465.10">
    <property type="match status" value="1"/>
</dbReference>
<organism evidence="14">
    <name type="scientific">Oryza barthii</name>
    <dbReference type="NCBI Taxonomy" id="65489"/>
    <lineage>
        <taxon>Eukaryota</taxon>
        <taxon>Viridiplantae</taxon>
        <taxon>Streptophyta</taxon>
        <taxon>Embryophyta</taxon>
        <taxon>Tracheophyta</taxon>
        <taxon>Spermatophyta</taxon>
        <taxon>Magnoliopsida</taxon>
        <taxon>Liliopsida</taxon>
        <taxon>Poales</taxon>
        <taxon>Poaceae</taxon>
        <taxon>BOP clade</taxon>
        <taxon>Oryzoideae</taxon>
        <taxon>Oryzeae</taxon>
        <taxon>Oryzinae</taxon>
        <taxon>Oryza</taxon>
    </lineage>
</organism>
<feature type="domain" description="FAD-binding PCMH-type" evidence="13">
    <location>
        <begin position="163"/>
        <end position="361"/>
    </location>
</feature>
<name>A0A0D3GN52_9ORYZ</name>
<proteinExistence type="inferred from homology"/>
<comment type="similarity">
    <text evidence="3">Belongs to the FAD-binding oxidoreductase/transferase type 4 family.</text>
</comment>
<reference evidence="14" key="1">
    <citation type="journal article" date="2009" name="Rice">
        <title>De Novo Next Generation Sequencing of Plant Genomes.</title>
        <authorList>
            <person name="Rounsley S."/>
            <person name="Marri P.R."/>
            <person name="Yu Y."/>
            <person name="He R."/>
            <person name="Sisneros N."/>
            <person name="Goicoechea J.L."/>
            <person name="Lee S.J."/>
            <person name="Angelova A."/>
            <person name="Kudrna D."/>
            <person name="Luo M."/>
            <person name="Affourtit J."/>
            <person name="Desany B."/>
            <person name="Knight J."/>
            <person name="Niazi F."/>
            <person name="Egholm M."/>
            <person name="Wing R.A."/>
        </authorList>
    </citation>
    <scope>NUCLEOTIDE SEQUENCE [LARGE SCALE GENOMIC DNA]</scope>
    <source>
        <strain evidence="14">cv. IRGC 105608</strain>
    </source>
</reference>
<dbReference type="Gene3D" id="3.30.43.10">
    <property type="entry name" value="Uridine Diphospho-n-acetylenolpyruvylglucosamine Reductase, domain 2"/>
    <property type="match status" value="1"/>
</dbReference>
<dbReference type="HOGENOM" id="CLU_017779_4_0_1"/>
<evidence type="ECO:0000256" key="6">
    <source>
        <dbReference type="ARBA" id="ARBA00023002"/>
    </source>
</evidence>
<evidence type="ECO:0000256" key="2">
    <source>
        <dbReference type="ARBA" id="ARBA00004173"/>
    </source>
</evidence>
<dbReference type="Proteomes" id="UP000026960">
    <property type="component" value="Chromosome 7"/>
</dbReference>
<protein>
    <recommendedName>
        <fullName evidence="11">Probable D-2-hydroxyglutarate dehydrogenase, mitochondrial</fullName>
        <ecNumber evidence="8">1.1.99.39</ecNumber>
    </recommendedName>
</protein>
<dbReference type="Gramene" id="OBART07G05620.1">
    <property type="protein sequence ID" value="OBART07G05620.1"/>
    <property type="gene ID" value="OBART07G05620"/>
</dbReference>
<dbReference type="EnsemblPlants" id="OBART07G05620.1">
    <property type="protein sequence ID" value="OBART07G05620.1"/>
    <property type="gene ID" value="OBART07G05620"/>
</dbReference>
<evidence type="ECO:0000256" key="10">
    <source>
        <dbReference type="ARBA" id="ARBA00060008"/>
    </source>
</evidence>
<dbReference type="Gene3D" id="1.10.45.10">
    <property type="entry name" value="Vanillyl-alcohol Oxidase, Chain A, domain 4"/>
    <property type="match status" value="1"/>
</dbReference>
<keyword evidence="4" id="KW-0285">Flavoprotein</keyword>
<evidence type="ECO:0000256" key="5">
    <source>
        <dbReference type="ARBA" id="ARBA00022827"/>
    </source>
</evidence>
<dbReference type="InterPro" id="IPR036318">
    <property type="entry name" value="FAD-bd_PCMH-like_sf"/>
</dbReference>
<dbReference type="Pfam" id="PF01565">
    <property type="entry name" value="FAD_binding_4"/>
    <property type="match status" value="1"/>
</dbReference>
<dbReference type="AlphaFoldDB" id="A0A0D3GN52"/>
<dbReference type="InterPro" id="IPR016164">
    <property type="entry name" value="FAD-linked_Oxase-like_C"/>
</dbReference>
<dbReference type="EC" id="1.1.99.39" evidence="8"/>
<dbReference type="Gene3D" id="3.30.70.2190">
    <property type="match status" value="1"/>
</dbReference>
<keyword evidence="7" id="KW-0496">Mitochondrion</keyword>
<dbReference type="InterPro" id="IPR016169">
    <property type="entry name" value="FAD-bd_PCMH_sub2"/>
</dbReference>
<evidence type="ECO:0000256" key="11">
    <source>
        <dbReference type="ARBA" id="ARBA00074469"/>
    </source>
</evidence>
<comment type="function">
    <text evidence="10">Catalyzes the oxidation of D-2-hydroxyglutarate to alpha-ketoglutarate.</text>
</comment>
<keyword evidence="6" id="KW-0560">Oxidoreductase</keyword>
<evidence type="ECO:0000259" key="13">
    <source>
        <dbReference type="PROSITE" id="PS51387"/>
    </source>
</evidence>
<dbReference type="InterPro" id="IPR016166">
    <property type="entry name" value="FAD-bd_PCMH"/>
</dbReference>
<evidence type="ECO:0000256" key="8">
    <source>
        <dbReference type="ARBA" id="ARBA00039003"/>
    </source>
</evidence>
<dbReference type="eggNOG" id="KOG1232">
    <property type="taxonomic scope" value="Eukaryota"/>
</dbReference>
<dbReference type="InterPro" id="IPR016171">
    <property type="entry name" value="Vanillyl_alc_oxidase_C-sub2"/>
</dbReference>
<feature type="compositionally biased region" description="Basic and acidic residues" evidence="12">
    <location>
        <begin position="35"/>
        <end position="45"/>
    </location>
</feature>
<dbReference type="FunFam" id="3.30.465.10:FF:000001">
    <property type="entry name" value="D-2-hydroxyglutarate dehydrogenase, mitochondrial"/>
    <property type="match status" value="1"/>
</dbReference>
<dbReference type="FunFam" id="1.10.45.10:FF:000001">
    <property type="entry name" value="D-lactate dehydrogenase mitochondrial"/>
    <property type="match status" value="1"/>
</dbReference>
<dbReference type="GO" id="GO:0051990">
    <property type="term" value="F:(R)-2-hydroxyglutarate dehydrogenase activity"/>
    <property type="evidence" value="ECO:0007669"/>
    <property type="project" value="UniProtKB-EC"/>
</dbReference>
<evidence type="ECO:0000256" key="4">
    <source>
        <dbReference type="ARBA" id="ARBA00022630"/>
    </source>
</evidence>
<dbReference type="FunFam" id="3.30.70.2190:FF:000001">
    <property type="entry name" value="D-2-hydroxyglutarate dehydrogenase mitochondrial"/>
    <property type="match status" value="1"/>
</dbReference>
<dbReference type="GO" id="GO:0005739">
    <property type="term" value="C:mitochondrion"/>
    <property type="evidence" value="ECO:0007669"/>
    <property type="project" value="UniProtKB-SubCell"/>
</dbReference>
<evidence type="ECO:0000313" key="15">
    <source>
        <dbReference type="Proteomes" id="UP000026960"/>
    </source>
</evidence>
<feature type="region of interest" description="Disordered" evidence="12">
    <location>
        <begin position="35"/>
        <end position="63"/>
    </location>
</feature>
<dbReference type="InterPro" id="IPR016167">
    <property type="entry name" value="FAD-bd_PCMH_sub1"/>
</dbReference>
<dbReference type="PANTHER" id="PTHR43716:SF1">
    <property type="entry name" value="D-2-HYDROXYGLUTARATE DEHYDROGENASE, MITOCHONDRIAL"/>
    <property type="match status" value="1"/>
</dbReference>
<dbReference type="PANTHER" id="PTHR43716">
    <property type="entry name" value="D-2-HYDROXYGLUTARATE DEHYDROGENASE, MITOCHONDRIAL"/>
    <property type="match status" value="1"/>
</dbReference>
<evidence type="ECO:0000256" key="9">
    <source>
        <dbReference type="ARBA" id="ARBA00051778"/>
    </source>
</evidence>
<evidence type="ECO:0000256" key="3">
    <source>
        <dbReference type="ARBA" id="ARBA00008000"/>
    </source>
</evidence>
<dbReference type="PaxDb" id="65489-OBART07G05620.1"/>
<dbReference type="FunFam" id="3.30.43.10:FF:000002">
    <property type="entry name" value="D-2-hydroxyglutarate dehydrogenase, mitochondrial"/>
    <property type="match status" value="1"/>
</dbReference>
<dbReference type="Pfam" id="PF02913">
    <property type="entry name" value="FAD-oxidase_C"/>
    <property type="match status" value="1"/>
</dbReference>
<comment type="cofactor">
    <cofactor evidence="1">
        <name>FAD</name>
        <dbReference type="ChEBI" id="CHEBI:57692"/>
    </cofactor>
</comment>
<dbReference type="SUPFAM" id="SSF56176">
    <property type="entry name" value="FAD-binding/transporter-associated domain-like"/>
    <property type="match status" value="1"/>
</dbReference>
<dbReference type="InterPro" id="IPR051264">
    <property type="entry name" value="FAD-oxidored/transferase_4"/>
</dbReference>
<dbReference type="InterPro" id="IPR004113">
    <property type="entry name" value="FAD-bd_oxidored_4_C"/>
</dbReference>
<evidence type="ECO:0000313" key="14">
    <source>
        <dbReference type="EnsemblPlants" id="OBART07G05620.1"/>
    </source>
</evidence>
<dbReference type="SUPFAM" id="SSF55103">
    <property type="entry name" value="FAD-linked oxidases, C-terminal domain"/>
    <property type="match status" value="1"/>
</dbReference>
<keyword evidence="15" id="KW-1185">Reference proteome</keyword>
<evidence type="ECO:0000256" key="12">
    <source>
        <dbReference type="SAM" id="MobiDB-lite"/>
    </source>
</evidence>
<dbReference type="PROSITE" id="PS51387">
    <property type="entry name" value="FAD_PCMH"/>
    <property type="match status" value="1"/>
</dbReference>
<dbReference type="FunFam" id="3.30.70.2740:FF:000002">
    <property type="entry name" value="D-2-hydroxyglutarate dehydrogenase mitochondrial"/>
    <property type="match status" value="1"/>
</dbReference>
<feature type="compositionally biased region" description="Pro residues" evidence="12">
    <location>
        <begin position="48"/>
        <end position="57"/>
    </location>
</feature>
<accession>A0A0D3GN52</accession>
<dbReference type="STRING" id="65489.A0A0D3GN52"/>
<evidence type="ECO:0000256" key="7">
    <source>
        <dbReference type="ARBA" id="ARBA00023128"/>
    </source>
</evidence>
<comment type="catalytic activity">
    <reaction evidence="9">
        <text>(R)-2-hydroxyglutarate + A = 2-oxoglutarate + AH2</text>
        <dbReference type="Rhea" id="RHEA:38295"/>
        <dbReference type="ChEBI" id="CHEBI:13193"/>
        <dbReference type="ChEBI" id="CHEBI:15801"/>
        <dbReference type="ChEBI" id="CHEBI:16810"/>
        <dbReference type="ChEBI" id="CHEBI:17499"/>
        <dbReference type="EC" id="1.1.99.39"/>
    </reaction>
</comment>